<proteinExistence type="predicted"/>
<dbReference type="AlphaFoldDB" id="A0AAV4NAF6"/>
<evidence type="ECO:0000256" key="1">
    <source>
        <dbReference type="SAM" id="MobiDB-lite"/>
    </source>
</evidence>
<accession>A0AAV4NAF6</accession>
<sequence length="125" mass="13939">MATCSKHPEGILEKGGTMSTCIPSANHQVEEARRESPSWRLGYHKRIQSSSSQLGHWAESRGASQRGQEREVSQDLCQLLVSEQISNKVDVDSQSICSCNLQSPFKSGTFSPQWFQVSPKENSRD</sequence>
<feature type="compositionally biased region" description="Basic and acidic residues" evidence="1">
    <location>
        <begin position="1"/>
        <end position="12"/>
    </location>
</feature>
<feature type="region of interest" description="Disordered" evidence="1">
    <location>
        <begin position="1"/>
        <end position="20"/>
    </location>
</feature>
<organism evidence="2 3">
    <name type="scientific">Caerostris extrusa</name>
    <name type="common">Bark spider</name>
    <name type="synonym">Caerostris bankana</name>
    <dbReference type="NCBI Taxonomy" id="172846"/>
    <lineage>
        <taxon>Eukaryota</taxon>
        <taxon>Metazoa</taxon>
        <taxon>Ecdysozoa</taxon>
        <taxon>Arthropoda</taxon>
        <taxon>Chelicerata</taxon>
        <taxon>Arachnida</taxon>
        <taxon>Araneae</taxon>
        <taxon>Araneomorphae</taxon>
        <taxon>Entelegynae</taxon>
        <taxon>Araneoidea</taxon>
        <taxon>Araneidae</taxon>
        <taxon>Caerostris</taxon>
    </lineage>
</organism>
<feature type="region of interest" description="Disordered" evidence="1">
    <location>
        <begin position="47"/>
        <end position="69"/>
    </location>
</feature>
<dbReference type="EMBL" id="BPLR01020600">
    <property type="protein sequence ID" value="GIX80517.1"/>
    <property type="molecule type" value="Genomic_DNA"/>
</dbReference>
<comment type="caution">
    <text evidence="2">The sequence shown here is derived from an EMBL/GenBank/DDBJ whole genome shotgun (WGS) entry which is preliminary data.</text>
</comment>
<gene>
    <name evidence="2" type="ORF">CEXT_794761</name>
</gene>
<reference evidence="2 3" key="1">
    <citation type="submission" date="2021-06" db="EMBL/GenBank/DDBJ databases">
        <title>Caerostris extrusa draft genome.</title>
        <authorList>
            <person name="Kono N."/>
            <person name="Arakawa K."/>
        </authorList>
    </citation>
    <scope>NUCLEOTIDE SEQUENCE [LARGE SCALE GENOMIC DNA]</scope>
</reference>
<name>A0AAV4NAF6_CAEEX</name>
<feature type="region of interest" description="Disordered" evidence="1">
    <location>
        <begin position="106"/>
        <end position="125"/>
    </location>
</feature>
<evidence type="ECO:0000313" key="2">
    <source>
        <dbReference type="EMBL" id="GIX80517.1"/>
    </source>
</evidence>
<protein>
    <submittedName>
        <fullName evidence="2">Uncharacterized protein</fullName>
    </submittedName>
</protein>
<evidence type="ECO:0000313" key="3">
    <source>
        <dbReference type="Proteomes" id="UP001054945"/>
    </source>
</evidence>
<keyword evidence="3" id="KW-1185">Reference proteome</keyword>
<dbReference type="Proteomes" id="UP001054945">
    <property type="component" value="Unassembled WGS sequence"/>
</dbReference>